<dbReference type="AlphaFoldDB" id="A0AB39KYJ0"/>
<organism evidence="5">
    <name type="scientific">Caulobacter sp. 73W</name>
    <dbReference type="NCBI Taxonomy" id="3161137"/>
    <lineage>
        <taxon>Bacteria</taxon>
        <taxon>Pseudomonadati</taxon>
        <taxon>Pseudomonadota</taxon>
        <taxon>Alphaproteobacteria</taxon>
        <taxon>Caulobacterales</taxon>
        <taxon>Caulobacteraceae</taxon>
        <taxon>Caulobacter</taxon>
    </lineage>
</organism>
<dbReference type="PANTHER" id="PTHR12526:SF510">
    <property type="entry name" value="D-INOSITOL 3-PHOSPHATE GLYCOSYLTRANSFERASE"/>
    <property type="match status" value="1"/>
</dbReference>
<evidence type="ECO:0000313" key="5">
    <source>
        <dbReference type="EMBL" id="XDO98329.1"/>
    </source>
</evidence>
<dbReference type="PANTHER" id="PTHR12526">
    <property type="entry name" value="GLYCOSYLTRANSFERASE"/>
    <property type="match status" value="1"/>
</dbReference>
<keyword evidence="1 5" id="KW-0328">Glycosyltransferase</keyword>
<dbReference type="RefSeq" id="WP_369062143.1">
    <property type="nucleotide sequence ID" value="NZ_CP158375.1"/>
</dbReference>
<proteinExistence type="predicted"/>
<sequence>MLRQHEACGSNAGEVWREIATLDAPESSYLTRLTLPVHPLGVNWTVTDGILRKFYQHYRYSPLFPAWLEANVRRFDAVIVHGLWNYLPFAASRVLPHAKVPYFLFTHGMMDPWFRRTYPVKHAAKQISWSIGEGRLARGARAVFFTSEEERRQAGGEFFGHGYNAEVVGYGASAPPAVGRAQIDAFRSVAPALGSRRYLLFMGRIHEKKGCDILIRAFARVAQLHPELDLVIAGPDQSGWRSVLEALAAGLGIADRIHWTGAVYGDPKWGAIYGAEAFVLPSHQENFGIAVAEALGCGTAVLISDKVNIWREISSAQAGIVSADTEKGCTEQITQWLSLPDERKKETRLAAKALFERMFNVNSTAPALIERIREHL</sequence>
<reference evidence="5" key="1">
    <citation type="submission" date="2024-06" db="EMBL/GenBank/DDBJ databases">
        <title>Caulobacter inopinatus, sp. nov.</title>
        <authorList>
            <person name="Donachie S.P."/>
        </authorList>
    </citation>
    <scope>NUCLEOTIDE SEQUENCE</scope>
    <source>
        <strain evidence="5">73W</strain>
    </source>
</reference>
<dbReference type="GO" id="GO:0016757">
    <property type="term" value="F:glycosyltransferase activity"/>
    <property type="evidence" value="ECO:0007669"/>
    <property type="project" value="UniProtKB-KW"/>
</dbReference>
<dbReference type="Pfam" id="PF00534">
    <property type="entry name" value="Glycos_transf_1"/>
    <property type="match status" value="1"/>
</dbReference>
<feature type="domain" description="Glycosyltransferase subfamily 4-like N-terminal" evidence="4">
    <location>
        <begin position="19"/>
        <end position="171"/>
    </location>
</feature>
<gene>
    <name evidence="5" type="ORF">ABOZ73_07915</name>
</gene>
<dbReference type="InterPro" id="IPR001296">
    <property type="entry name" value="Glyco_trans_1"/>
</dbReference>
<dbReference type="EC" id="2.4.-.-" evidence="5"/>
<evidence type="ECO:0000256" key="1">
    <source>
        <dbReference type="ARBA" id="ARBA00022676"/>
    </source>
</evidence>
<protein>
    <submittedName>
        <fullName evidence="5">Glycosyltransferase</fullName>
        <ecNumber evidence="5">2.4.-.-</ecNumber>
    </submittedName>
</protein>
<dbReference type="Pfam" id="PF13579">
    <property type="entry name" value="Glyco_trans_4_4"/>
    <property type="match status" value="1"/>
</dbReference>
<keyword evidence="2 5" id="KW-0808">Transferase</keyword>
<evidence type="ECO:0000256" key="2">
    <source>
        <dbReference type="ARBA" id="ARBA00022679"/>
    </source>
</evidence>
<dbReference type="EMBL" id="CP158375">
    <property type="protein sequence ID" value="XDO98329.1"/>
    <property type="molecule type" value="Genomic_DNA"/>
</dbReference>
<accession>A0AB39KYJ0</accession>
<name>A0AB39KYJ0_9CAUL</name>
<dbReference type="Gene3D" id="3.40.50.2000">
    <property type="entry name" value="Glycogen Phosphorylase B"/>
    <property type="match status" value="2"/>
</dbReference>
<dbReference type="InterPro" id="IPR028098">
    <property type="entry name" value="Glyco_trans_4-like_N"/>
</dbReference>
<feature type="domain" description="Glycosyl transferase family 1" evidence="3">
    <location>
        <begin position="192"/>
        <end position="345"/>
    </location>
</feature>
<dbReference type="SUPFAM" id="SSF53756">
    <property type="entry name" value="UDP-Glycosyltransferase/glycogen phosphorylase"/>
    <property type="match status" value="1"/>
</dbReference>
<evidence type="ECO:0000259" key="3">
    <source>
        <dbReference type="Pfam" id="PF00534"/>
    </source>
</evidence>
<evidence type="ECO:0000259" key="4">
    <source>
        <dbReference type="Pfam" id="PF13579"/>
    </source>
</evidence>